<dbReference type="InterPro" id="IPR001433">
    <property type="entry name" value="OxRdtase_FAD/NAD-bd"/>
</dbReference>
<organism evidence="12">
    <name type="scientific">Chlorobium phaeovibrioides (strain DSM 265 / 1930)</name>
    <name type="common">Prosthecochloris vibrioformis (strain DSM 265)</name>
    <dbReference type="NCBI Taxonomy" id="290318"/>
    <lineage>
        <taxon>Bacteria</taxon>
        <taxon>Pseudomonadati</taxon>
        <taxon>Chlorobiota</taxon>
        <taxon>Chlorobiia</taxon>
        <taxon>Chlorobiales</taxon>
        <taxon>Chlorobiaceae</taxon>
        <taxon>Chlorobium/Pelodictyon group</taxon>
        <taxon>Chlorobium</taxon>
    </lineage>
</organism>
<evidence type="ECO:0000313" key="12">
    <source>
        <dbReference type="EMBL" id="ABP36854.1"/>
    </source>
</evidence>
<dbReference type="SUPFAM" id="SSF52343">
    <property type="entry name" value="Ferredoxin reductase-like, C-terminal NADP-linked domain"/>
    <property type="match status" value="1"/>
</dbReference>
<keyword evidence="1" id="KW-0813">Transport</keyword>
<evidence type="ECO:0000256" key="6">
    <source>
        <dbReference type="ARBA" id="ARBA00022982"/>
    </source>
</evidence>
<dbReference type="KEGG" id="pvi:Cvib_0839"/>
<dbReference type="PANTHER" id="PTHR43513:SF1">
    <property type="entry name" value="ANAEROBIC SULFITE REDUCTASE SUBUNIT B"/>
    <property type="match status" value="1"/>
</dbReference>
<evidence type="ECO:0000256" key="4">
    <source>
        <dbReference type="ARBA" id="ARBA00022723"/>
    </source>
</evidence>
<gene>
    <name evidence="12" type="ordered locus">Cvib_0839</name>
</gene>
<evidence type="ECO:0000256" key="7">
    <source>
        <dbReference type="ARBA" id="ARBA00023004"/>
    </source>
</evidence>
<keyword evidence="4 10" id="KW-0479">Metal-binding</keyword>
<dbReference type="AlphaFoldDB" id="A4SEE5"/>
<feature type="binding site" evidence="10">
    <location>
        <position position="269"/>
    </location>
    <ligand>
        <name>[2Fe-2S] cluster</name>
        <dbReference type="ChEBI" id="CHEBI:190135"/>
    </ligand>
</feature>
<feature type="binding site" evidence="10">
    <location>
        <position position="258"/>
    </location>
    <ligand>
        <name>[2Fe-2S] cluster</name>
        <dbReference type="ChEBI" id="CHEBI:190135"/>
    </ligand>
</feature>
<name>A4SEE5_CHLPM</name>
<dbReference type="GO" id="GO:0051537">
    <property type="term" value="F:2 iron, 2 sulfur cluster binding"/>
    <property type="evidence" value="ECO:0007669"/>
    <property type="project" value="UniProtKB-KW"/>
</dbReference>
<dbReference type="EMBL" id="CP000607">
    <property type="protein sequence ID" value="ABP36854.1"/>
    <property type="molecule type" value="Genomic_DNA"/>
</dbReference>
<dbReference type="InterPro" id="IPR017938">
    <property type="entry name" value="Riboflavin_synthase-like_b-brl"/>
</dbReference>
<dbReference type="PRINTS" id="PR00406">
    <property type="entry name" value="CYTB5RDTASE"/>
</dbReference>
<accession>A4SEE5</accession>
<keyword evidence="6" id="KW-0249">Electron transport</keyword>
<dbReference type="InterPro" id="IPR012165">
    <property type="entry name" value="Cyt_c3_hydrogenase_gsu"/>
</dbReference>
<dbReference type="Pfam" id="PF10418">
    <property type="entry name" value="DHODB_Fe-S_bind"/>
    <property type="match status" value="1"/>
</dbReference>
<reference evidence="12" key="1">
    <citation type="submission" date="2007-03" db="EMBL/GenBank/DDBJ databases">
        <title>Complete sequence of Prosthecochloris vibrioformis DSM 265.</title>
        <authorList>
            <consortium name="US DOE Joint Genome Institute"/>
            <person name="Copeland A."/>
            <person name="Lucas S."/>
            <person name="Lapidus A."/>
            <person name="Barry K."/>
            <person name="Detter J.C."/>
            <person name="Glavina del Rio T."/>
            <person name="Hammon N."/>
            <person name="Israni S."/>
            <person name="Pitluck S."/>
            <person name="Schmutz J."/>
            <person name="Larimer F."/>
            <person name="Land M."/>
            <person name="Hauser L."/>
            <person name="Mikhailova N."/>
            <person name="Li T."/>
            <person name="Overmann J."/>
            <person name="Schuster S.C."/>
            <person name="Bryant D.A."/>
            <person name="Richardson P."/>
        </authorList>
    </citation>
    <scope>NUCLEOTIDE SEQUENCE [LARGE SCALE GENOMIC DNA]</scope>
    <source>
        <strain evidence="12">DSM 265</strain>
    </source>
</reference>
<dbReference type="HOGENOM" id="CLU_003827_1_1_10"/>
<proteinExistence type="predicted"/>
<feature type="binding site" evidence="10">
    <location>
        <position position="261"/>
    </location>
    <ligand>
        <name>[2Fe-2S] cluster</name>
        <dbReference type="ChEBI" id="CHEBI:190135"/>
    </ligand>
</feature>
<dbReference type="Gene3D" id="2.40.30.10">
    <property type="entry name" value="Translation factors"/>
    <property type="match status" value="1"/>
</dbReference>
<evidence type="ECO:0000256" key="3">
    <source>
        <dbReference type="ARBA" id="ARBA00022714"/>
    </source>
</evidence>
<dbReference type="InterPro" id="IPR017927">
    <property type="entry name" value="FAD-bd_FR_type"/>
</dbReference>
<dbReference type="GO" id="GO:0046872">
    <property type="term" value="F:metal ion binding"/>
    <property type="evidence" value="ECO:0007669"/>
    <property type="project" value="UniProtKB-KW"/>
</dbReference>
<dbReference type="GO" id="GO:0016491">
    <property type="term" value="F:oxidoreductase activity"/>
    <property type="evidence" value="ECO:0007669"/>
    <property type="project" value="InterPro"/>
</dbReference>
<dbReference type="Gene3D" id="3.40.50.80">
    <property type="entry name" value="Nucleotide-binding domain of ferredoxin-NADP reductase (FNR) module"/>
    <property type="match status" value="1"/>
</dbReference>
<feature type="domain" description="FAD-binding FR-type" evidence="11">
    <location>
        <begin position="13"/>
        <end position="115"/>
    </location>
</feature>
<evidence type="ECO:0000256" key="8">
    <source>
        <dbReference type="ARBA" id="ARBA00023014"/>
    </source>
</evidence>
<evidence type="ECO:0000256" key="5">
    <source>
        <dbReference type="ARBA" id="ARBA00022827"/>
    </source>
</evidence>
<protein>
    <submittedName>
        <fullName evidence="12">Oxidoreductase FAD/NAD(P)-binding domain protein</fullName>
    </submittedName>
</protein>
<dbReference type="CDD" id="cd06221">
    <property type="entry name" value="sulfite_reductase_like"/>
    <property type="match status" value="1"/>
</dbReference>
<evidence type="ECO:0000256" key="1">
    <source>
        <dbReference type="ARBA" id="ARBA00022448"/>
    </source>
</evidence>
<dbReference type="eggNOG" id="COG0543">
    <property type="taxonomic scope" value="Bacteria"/>
</dbReference>
<evidence type="ECO:0000256" key="10">
    <source>
        <dbReference type="PIRSR" id="PIRSR006816-2"/>
    </source>
</evidence>
<dbReference type="SUPFAM" id="SSF63380">
    <property type="entry name" value="Riboflavin synthase domain-like"/>
    <property type="match status" value="1"/>
</dbReference>
<keyword evidence="2" id="KW-0285">Flavoprotein</keyword>
<dbReference type="InterPro" id="IPR001709">
    <property type="entry name" value="Flavoprot_Pyr_Nucl_cyt_Rdtase"/>
</dbReference>
<dbReference type="InterPro" id="IPR019480">
    <property type="entry name" value="Dihydroorotate_DH_Fe-S-bd"/>
</dbReference>
<dbReference type="Pfam" id="PF00175">
    <property type="entry name" value="NAD_binding_1"/>
    <property type="match status" value="1"/>
</dbReference>
<dbReference type="InterPro" id="IPR050353">
    <property type="entry name" value="PyrK_electron_transfer"/>
</dbReference>
<dbReference type="GO" id="GO:0006221">
    <property type="term" value="P:pyrimidine nucleotide biosynthetic process"/>
    <property type="evidence" value="ECO:0007669"/>
    <property type="project" value="InterPro"/>
</dbReference>
<sequence>MTDTIIPAQNNIYRPAVMKIAATRNEAPGVKTLRLEFQDTADQEKFAAAYRTGMFGLYGIYGEGESTFCVASPETRKDYIECTFRQSGRVTTALAAAEEGDLITFRGPYGNRFPIEEFHGKNLLFIAGGIALPPTRSVIWSCLDQRDKFGKITIVYGARTVADLVYKQELDEWAEREDVELVLTVDPGGESPDWKHHVGFVPAILEEAAPAPGNCVAVLCGPPIMIKFTLASLKKLGFEEANVYTTLENRMKCGVGKCGRCNVGSVYVCKEGPVFTAEEVSAMPAADL</sequence>
<dbReference type="Gene3D" id="2.10.240.10">
    <property type="entry name" value="Dihydroorotate dehydrogenase, electron transfer subunit"/>
    <property type="match status" value="1"/>
</dbReference>
<dbReference type="PROSITE" id="PS51384">
    <property type="entry name" value="FAD_FR"/>
    <property type="match status" value="1"/>
</dbReference>
<dbReference type="InterPro" id="IPR037117">
    <property type="entry name" value="Dihydroorotate_DH_ele_sf"/>
</dbReference>
<dbReference type="STRING" id="290318.Cvib_0839"/>
<evidence type="ECO:0000256" key="9">
    <source>
        <dbReference type="ARBA" id="ARBA00034078"/>
    </source>
</evidence>
<evidence type="ECO:0000259" key="11">
    <source>
        <dbReference type="PROSITE" id="PS51384"/>
    </source>
</evidence>
<evidence type="ECO:0000256" key="2">
    <source>
        <dbReference type="ARBA" id="ARBA00022630"/>
    </source>
</evidence>
<keyword evidence="7 10" id="KW-0408">Iron</keyword>
<keyword evidence="8 10" id="KW-0411">Iron-sulfur</keyword>
<dbReference type="GO" id="GO:0050660">
    <property type="term" value="F:flavin adenine dinucleotide binding"/>
    <property type="evidence" value="ECO:0007669"/>
    <property type="project" value="InterPro"/>
</dbReference>
<dbReference type="PANTHER" id="PTHR43513">
    <property type="entry name" value="DIHYDROOROTATE DEHYDROGENASE B (NAD(+)), ELECTRON TRANSFER SUBUNIT"/>
    <property type="match status" value="1"/>
</dbReference>
<keyword evidence="3 10" id="KW-0001">2Fe-2S</keyword>
<comment type="cofactor">
    <cofactor evidence="10">
        <name>[2Fe-2S] cluster</name>
        <dbReference type="ChEBI" id="CHEBI:190135"/>
    </cofactor>
    <text evidence="10">Binds 1 [2Fe-2S] cluster per subunit.</text>
</comment>
<dbReference type="PIRSF" id="PIRSF006816">
    <property type="entry name" value="Cyc3_hyd_g"/>
    <property type="match status" value="1"/>
</dbReference>
<comment type="cofactor">
    <cofactor evidence="9">
        <name>[2Fe-2S] cluster</name>
        <dbReference type="ChEBI" id="CHEBI:190135"/>
    </cofactor>
</comment>
<keyword evidence="5" id="KW-0274">FAD</keyword>
<feature type="binding site" evidence="10">
    <location>
        <position position="253"/>
    </location>
    <ligand>
        <name>[2Fe-2S] cluster</name>
        <dbReference type="ChEBI" id="CHEBI:190135"/>
    </ligand>
</feature>
<dbReference type="InterPro" id="IPR039261">
    <property type="entry name" value="FNR_nucleotide-bd"/>
</dbReference>
<dbReference type="PRINTS" id="PR00371">
    <property type="entry name" value="FPNCR"/>
</dbReference>